<accession>H5SE91</accession>
<organism evidence="2">
    <name type="scientific">uncultured Planctomycetota bacterium</name>
    <dbReference type="NCBI Taxonomy" id="120965"/>
    <lineage>
        <taxon>Bacteria</taxon>
        <taxon>Pseudomonadati</taxon>
        <taxon>Planctomycetota</taxon>
        <taxon>environmental samples</taxon>
    </lineage>
</organism>
<feature type="region of interest" description="Disordered" evidence="1">
    <location>
        <begin position="49"/>
        <end position="96"/>
    </location>
</feature>
<reference evidence="2" key="1">
    <citation type="journal article" date="2005" name="Environ. Microbiol.">
        <title>Genetic and functional properties of uncultivated thermophilic crenarchaeotes from a subsurface gold mine as revealed by analysis of genome fragments.</title>
        <authorList>
            <person name="Nunoura T."/>
            <person name="Hirayama H."/>
            <person name="Takami H."/>
            <person name="Oida H."/>
            <person name="Nishi S."/>
            <person name="Shimamura S."/>
            <person name="Suzuki Y."/>
            <person name="Inagaki F."/>
            <person name="Takai K."/>
            <person name="Nealson K.H."/>
            <person name="Horikoshi K."/>
        </authorList>
    </citation>
    <scope>NUCLEOTIDE SEQUENCE</scope>
</reference>
<dbReference type="EMBL" id="AP011690">
    <property type="protein sequence ID" value="BAL54477.1"/>
    <property type="molecule type" value="Genomic_DNA"/>
</dbReference>
<sequence>MRRVVLMSVVLLSLAGCCVHYDEYGRWHMGLCPDWFSRALTAMLFGDDEEEWGEQKKPSQSRRESSPPSPPTSYQPYPYRRDPESQQHFDQRRTEE</sequence>
<evidence type="ECO:0000256" key="1">
    <source>
        <dbReference type="SAM" id="MobiDB-lite"/>
    </source>
</evidence>
<feature type="compositionally biased region" description="Basic and acidic residues" evidence="1">
    <location>
        <begin position="53"/>
        <end position="65"/>
    </location>
</feature>
<protein>
    <submittedName>
        <fullName evidence="2">Uncharacterized protein</fullName>
    </submittedName>
</protein>
<dbReference type="AlphaFoldDB" id="H5SE91"/>
<reference evidence="2" key="2">
    <citation type="journal article" date="2012" name="PLoS ONE">
        <title>A Deeply Branching Thermophilic Bacterium with an Ancient Acetyl-CoA Pathway Dominates a Subsurface Ecosystem.</title>
        <authorList>
            <person name="Takami H."/>
            <person name="Noguchi H."/>
            <person name="Takaki Y."/>
            <person name="Uchiyama I."/>
            <person name="Toyoda A."/>
            <person name="Nishi S."/>
            <person name="Chee G.-J."/>
            <person name="Arai W."/>
            <person name="Nunoura T."/>
            <person name="Itoh T."/>
            <person name="Hattori M."/>
            <person name="Takai K."/>
        </authorList>
    </citation>
    <scope>NUCLEOTIDE SEQUENCE</scope>
</reference>
<evidence type="ECO:0000313" key="2">
    <source>
        <dbReference type="EMBL" id="BAL54477.1"/>
    </source>
</evidence>
<feature type="compositionally biased region" description="Basic and acidic residues" evidence="1">
    <location>
        <begin position="79"/>
        <end position="96"/>
    </location>
</feature>
<name>H5SE91_9BACT</name>
<proteinExistence type="predicted"/>
<dbReference type="PROSITE" id="PS51257">
    <property type="entry name" value="PROKAR_LIPOPROTEIN"/>
    <property type="match status" value="1"/>
</dbReference>
<gene>
    <name evidence="2" type="ORF">HGMM_F16E03C16</name>
</gene>